<proteinExistence type="predicted"/>
<keyword evidence="1" id="KW-0813">Transport</keyword>
<dbReference type="KEGG" id="plw:D5F53_31390"/>
<evidence type="ECO:0000256" key="1">
    <source>
        <dbReference type="ARBA" id="ARBA00022448"/>
    </source>
</evidence>
<dbReference type="PANTHER" id="PTHR42711:SF16">
    <property type="entry name" value="ABC TRANSPORTER ATP-BINDING PROTEIN"/>
    <property type="match status" value="1"/>
</dbReference>
<dbReference type="PROSITE" id="PS00211">
    <property type="entry name" value="ABC_TRANSPORTER_1"/>
    <property type="match status" value="1"/>
</dbReference>
<name>A0A385TVP1_PAELA</name>
<feature type="domain" description="ABC transporter" evidence="4">
    <location>
        <begin position="7"/>
        <end position="228"/>
    </location>
</feature>
<evidence type="ECO:0000256" key="2">
    <source>
        <dbReference type="ARBA" id="ARBA00022741"/>
    </source>
</evidence>
<dbReference type="CDD" id="cd03230">
    <property type="entry name" value="ABC_DR_subfamily_A"/>
    <property type="match status" value="1"/>
</dbReference>
<dbReference type="InterPro" id="IPR003593">
    <property type="entry name" value="AAA+_ATPase"/>
</dbReference>
<dbReference type="Proteomes" id="UP000266552">
    <property type="component" value="Chromosome"/>
</dbReference>
<accession>A0A385TVP1</accession>
<protein>
    <submittedName>
        <fullName evidence="5">ABC transporter ATP-binding protein</fullName>
    </submittedName>
</protein>
<keyword evidence="6" id="KW-1185">Reference proteome</keyword>
<dbReference type="GO" id="GO:0016887">
    <property type="term" value="F:ATP hydrolysis activity"/>
    <property type="evidence" value="ECO:0007669"/>
    <property type="project" value="InterPro"/>
</dbReference>
<evidence type="ECO:0000313" key="6">
    <source>
        <dbReference type="Proteomes" id="UP000266552"/>
    </source>
</evidence>
<evidence type="ECO:0000313" key="5">
    <source>
        <dbReference type="EMBL" id="AYB47533.1"/>
    </source>
</evidence>
<dbReference type="SMART" id="SM00382">
    <property type="entry name" value="AAA"/>
    <property type="match status" value="1"/>
</dbReference>
<dbReference type="EMBL" id="CP032412">
    <property type="protein sequence ID" value="AYB47533.1"/>
    <property type="molecule type" value="Genomic_DNA"/>
</dbReference>
<dbReference type="InterPro" id="IPR017871">
    <property type="entry name" value="ABC_transporter-like_CS"/>
</dbReference>
<keyword evidence="2" id="KW-0547">Nucleotide-binding</keyword>
<dbReference type="InterPro" id="IPR027417">
    <property type="entry name" value="P-loop_NTPase"/>
</dbReference>
<evidence type="ECO:0000259" key="4">
    <source>
        <dbReference type="PROSITE" id="PS50893"/>
    </source>
</evidence>
<dbReference type="SUPFAM" id="SSF52540">
    <property type="entry name" value="P-loop containing nucleoside triphosphate hydrolases"/>
    <property type="match status" value="1"/>
</dbReference>
<dbReference type="PROSITE" id="PS50893">
    <property type="entry name" value="ABC_TRANSPORTER_2"/>
    <property type="match status" value="1"/>
</dbReference>
<keyword evidence="3 5" id="KW-0067">ATP-binding</keyword>
<dbReference type="RefSeq" id="WP_119850952.1">
    <property type="nucleotide sequence ID" value="NZ_CP032412.1"/>
</dbReference>
<dbReference type="AlphaFoldDB" id="A0A385TVP1"/>
<dbReference type="PANTHER" id="PTHR42711">
    <property type="entry name" value="ABC TRANSPORTER ATP-BINDING PROTEIN"/>
    <property type="match status" value="1"/>
</dbReference>
<organism evidence="5 6">
    <name type="scientific">Paenibacillus lautus</name>
    <name type="common">Bacillus lautus</name>
    <dbReference type="NCBI Taxonomy" id="1401"/>
    <lineage>
        <taxon>Bacteria</taxon>
        <taxon>Bacillati</taxon>
        <taxon>Bacillota</taxon>
        <taxon>Bacilli</taxon>
        <taxon>Bacillales</taxon>
        <taxon>Paenibacillaceae</taxon>
        <taxon>Paenibacillus</taxon>
    </lineage>
</organism>
<sequence>MTLTTLIQAKGLRKTYGQRAVVQDVNLNIREGEVLAIIGPNGAGKSTTLDLVLGLRRPDAGTVTYWTSDPSPHIGLQLQSTPFFPGFTAMENLCMFAAFYGKRLSGAELIRHLDRCGLAEAARTDALRLSGGQQKRLAIAMTLVHDPKLLFLDEPTAALDPRARRDIRELIRSLADTGTSIVFTSHDMEEVHKLATRLVLICDGKVKASGTPDELLSRYGTGSLEQLYIQLTDELENGKCQ</sequence>
<dbReference type="Gene3D" id="3.40.50.300">
    <property type="entry name" value="P-loop containing nucleotide triphosphate hydrolases"/>
    <property type="match status" value="1"/>
</dbReference>
<gene>
    <name evidence="5" type="ORF">D5F53_31390</name>
</gene>
<dbReference type="InterPro" id="IPR050763">
    <property type="entry name" value="ABC_transporter_ATP-binding"/>
</dbReference>
<dbReference type="InterPro" id="IPR003439">
    <property type="entry name" value="ABC_transporter-like_ATP-bd"/>
</dbReference>
<dbReference type="Pfam" id="PF00005">
    <property type="entry name" value="ABC_tran"/>
    <property type="match status" value="1"/>
</dbReference>
<dbReference type="GO" id="GO:0005524">
    <property type="term" value="F:ATP binding"/>
    <property type="evidence" value="ECO:0007669"/>
    <property type="project" value="UniProtKB-KW"/>
</dbReference>
<reference evidence="5 6" key="1">
    <citation type="submission" date="2018-09" db="EMBL/GenBank/DDBJ databases">
        <title>Genome Sequence of Paenibacillus lautus Strain E7593-69, Azo Dye-Degrading Bacteria, Isolated from Commercial Tattoo Inks.</title>
        <authorList>
            <person name="Nho S.W."/>
            <person name="Kim S.-J."/>
            <person name="Kweon O."/>
            <person name="Cerniglia C.E."/>
        </authorList>
    </citation>
    <scope>NUCLEOTIDE SEQUENCE [LARGE SCALE GENOMIC DNA]</scope>
    <source>
        <strain evidence="5 6">E7593-69</strain>
    </source>
</reference>
<evidence type="ECO:0000256" key="3">
    <source>
        <dbReference type="ARBA" id="ARBA00022840"/>
    </source>
</evidence>